<keyword evidence="8" id="KW-0915">Sodium</keyword>
<dbReference type="Pfam" id="PF00209">
    <property type="entry name" value="SNF"/>
    <property type="match status" value="1"/>
</dbReference>
<keyword evidence="4" id="KW-0812">Transmembrane</keyword>
<dbReference type="PRINTS" id="PR00176">
    <property type="entry name" value="NANEUSMPORT"/>
</dbReference>
<evidence type="ECO:0000313" key="16">
    <source>
        <dbReference type="EMBL" id="CAD7224289.1"/>
    </source>
</evidence>
<evidence type="ECO:0000256" key="7">
    <source>
        <dbReference type="ARBA" id="ARBA00022989"/>
    </source>
</evidence>
<evidence type="ECO:0000256" key="6">
    <source>
        <dbReference type="ARBA" id="ARBA00022970"/>
    </source>
</evidence>
<dbReference type="GO" id="GO:0015179">
    <property type="term" value="F:L-amino acid transmembrane transporter activity"/>
    <property type="evidence" value="ECO:0007669"/>
    <property type="project" value="TreeGrafter"/>
</dbReference>
<keyword evidence="3" id="KW-0813">Transport</keyword>
<dbReference type="GO" id="GO:0005886">
    <property type="term" value="C:plasma membrane"/>
    <property type="evidence" value="ECO:0007669"/>
    <property type="project" value="TreeGrafter"/>
</dbReference>
<dbReference type="GO" id="GO:0089718">
    <property type="term" value="P:amino acid import across plasma membrane"/>
    <property type="evidence" value="ECO:0007669"/>
    <property type="project" value="TreeGrafter"/>
</dbReference>
<feature type="disulfide bond" evidence="15">
    <location>
        <begin position="44"/>
        <end position="58"/>
    </location>
</feature>
<evidence type="ECO:0000256" key="8">
    <source>
        <dbReference type="ARBA" id="ARBA00023053"/>
    </source>
</evidence>
<organism evidence="16">
    <name type="scientific">Cyprideis torosa</name>
    <dbReference type="NCBI Taxonomy" id="163714"/>
    <lineage>
        <taxon>Eukaryota</taxon>
        <taxon>Metazoa</taxon>
        <taxon>Ecdysozoa</taxon>
        <taxon>Arthropoda</taxon>
        <taxon>Crustacea</taxon>
        <taxon>Oligostraca</taxon>
        <taxon>Ostracoda</taxon>
        <taxon>Podocopa</taxon>
        <taxon>Podocopida</taxon>
        <taxon>Cytherocopina</taxon>
        <taxon>Cytheroidea</taxon>
        <taxon>Cytherideidae</taxon>
        <taxon>Cyprideis</taxon>
    </lineage>
</organism>
<keyword evidence="11" id="KW-0325">Glycoprotein</keyword>
<evidence type="ECO:0000256" key="3">
    <source>
        <dbReference type="ARBA" id="ARBA00022448"/>
    </source>
</evidence>
<dbReference type="GO" id="GO:0005283">
    <property type="term" value="F:amino acid:sodium symporter activity"/>
    <property type="evidence" value="ECO:0007669"/>
    <property type="project" value="TreeGrafter"/>
</dbReference>
<evidence type="ECO:0000256" key="15">
    <source>
        <dbReference type="PIRSR" id="PIRSR600175-2"/>
    </source>
</evidence>
<evidence type="ECO:0000256" key="4">
    <source>
        <dbReference type="ARBA" id="ARBA00022692"/>
    </source>
</evidence>
<dbReference type="PANTHER" id="PTHR11616:SF321">
    <property type="entry name" value="SODIUM-DEPENDENT NUTRIENT AMINO ACID TRANSPORTER 1-RELATED"/>
    <property type="match status" value="1"/>
</dbReference>
<evidence type="ECO:0000256" key="10">
    <source>
        <dbReference type="ARBA" id="ARBA00023136"/>
    </source>
</evidence>
<evidence type="ECO:0000256" key="11">
    <source>
        <dbReference type="ARBA" id="ARBA00023180"/>
    </source>
</evidence>
<dbReference type="InterPro" id="IPR000175">
    <property type="entry name" value="Na/ntran_symport"/>
</dbReference>
<evidence type="ECO:0000256" key="1">
    <source>
        <dbReference type="ARBA" id="ARBA00004141"/>
    </source>
</evidence>
<sequence>MYIGLGWSMVLTNFFVAIYYNFLIGLAIRYLWPCFFADLPWVECGEEFESGIKPSVGCKTSQMKYLNRTHCKNNTYFSKDPDEQKYIEFETAVDHTSPAEDYYNVQVVGLRGHSTWDTVGSVQADLVGTLAISWFLTFVLTSLGTKSMGKAALVTGFIPYIILTIFLFRGVKEDGLSTEFPSIWQQFNDF</sequence>
<keyword evidence="10" id="KW-0472">Membrane</keyword>
<comment type="subcellular location">
    <subcellularLocation>
        <location evidence="1">Membrane</location>
        <topology evidence="1">Multi-pass membrane protein</topology>
    </subcellularLocation>
</comment>
<evidence type="ECO:0000256" key="9">
    <source>
        <dbReference type="ARBA" id="ARBA00023065"/>
    </source>
</evidence>
<dbReference type="EMBL" id="OB660342">
    <property type="protein sequence ID" value="CAD7224289.1"/>
    <property type="molecule type" value="Genomic_DNA"/>
</dbReference>
<evidence type="ECO:0000256" key="14">
    <source>
        <dbReference type="ARBA" id="ARBA00040215"/>
    </source>
</evidence>
<comment type="similarity">
    <text evidence="2">Belongs to the sodium:neurotransmitter symporter (SNF) (TC 2.A.22) family.</text>
</comment>
<keyword evidence="9" id="KW-0406">Ion transport</keyword>
<keyword evidence="5" id="KW-0769">Symport</keyword>
<keyword evidence="12" id="KW-0739">Sodium transport</keyword>
<dbReference type="SUPFAM" id="SSF161070">
    <property type="entry name" value="SNF-like"/>
    <property type="match status" value="1"/>
</dbReference>
<keyword evidence="6" id="KW-0029">Amino-acid transport</keyword>
<dbReference type="InterPro" id="IPR037272">
    <property type="entry name" value="SNS_sf"/>
</dbReference>
<comment type="function">
    <text evidence="13">Unusual broad substrate spectrum amino acid:sodium cotransporter that promotes absorption of the D isomers of essential amino acids. Neutral amino acids are the preferred substrates, especially methionine and phenylalanine.</text>
</comment>
<gene>
    <name evidence="16" type="ORF">CTOB1V02_LOCUS2257</name>
</gene>
<dbReference type="PANTHER" id="PTHR11616">
    <property type="entry name" value="SODIUM/CHLORIDE DEPENDENT TRANSPORTER"/>
    <property type="match status" value="1"/>
</dbReference>
<dbReference type="OrthoDB" id="6581954at2759"/>
<proteinExistence type="inferred from homology"/>
<accession>A0A7R8ZHU7</accession>
<dbReference type="AlphaFoldDB" id="A0A7R8ZHU7"/>
<evidence type="ECO:0000256" key="5">
    <source>
        <dbReference type="ARBA" id="ARBA00022847"/>
    </source>
</evidence>
<keyword evidence="7" id="KW-1133">Transmembrane helix</keyword>
<reference evidence="16" key="1">
    <citation type="submission" date="2020-11" db="EMBL/GenBank/DDBJ databases">
        <authorList>
            <person name="Tran Van P."/>
        </authorList>
    </citation>
    <scope>NUCLEOTIDE SEQUENCE</scope>
</reference>
<evidence type="ECO:0000256" key="2">
    <source>
        <dbReference type="ARBA" id="ARBA00006459"/>
    </source>
</evidence>
<name>A0A7R8ZHU7_9CRUS</name>
<keyword evidence="15" id="KW-1015">Disulfide bond</keyword>
<evidence type="ECO:0000256" key="13">
    <source>
        <dbReference type="ARBA" id="ARBA00037785"/>
    </source>
</evidence>
<dbReference type="PROSITE" id="PS50267">
    <property type="entry name" value="NA_NEUROTRAN_SYMP_3"/>
    <property type="match status" value="1"/>
</dbReference>
<protein>
    <recommendedName>
        <fullName evidence="14">Sodium-dependent nutrient amino acid transporter 1</fullName>
    </recommendedName>
</protein>
<evidence type="ECO:0000256" key="12">
    <source>
        <dbReference type="ARBA" id="ARBA00023201"/>
    </source>
</evidence>